<protein>
    <submittedName>
        <fullName evidence="2">Uncharacterized protein</fullName>
    </submittedName>
</protein>
<proteinExistence type="predicted"/>
<keyword evidence="3" id="KW-1185">Reference proteome</keyword>
<comment type="caution">
    <text evidence="2">The sequence shown here is derived from an EMBL/GenBank/DDBJ whole genome shotgun (WGS) entry which is preliminary data.</text>
</comment>
<evidence type="ECO:0000313" key="2">
    <source>
        <dbReference type="EMBL" id="GBL71663.1"/>
    </source>
</evidence>
<dbReference type="Proteomes" id="UP000499080">
    <property type="component" value="Unassembled WGS sequence"/>
</dbReference>
<dbReference type="EMBL" id="BGPR01229896">
    <property type="protein sequence ID" value="GBL71663.1"/>
    <property type="molecule type" value="Genomic_DNA"/>
</dbReference>
<name>A0A4Y1ZWE9_ARAVE</name>
<organism evidence="2 3">
    <name type="scientific">Araneus ventricosus</name>
    <name type="common">Orbweaver spider</name>
    <name type="synonym">Epeira ventricosa</name>
    <dbReference type="NCBI Taxonomy" id="182803"/>
    <lineage>
        <taxon>Eukaryota</taxon>
        <taxon>Metazoa</taxon>
        <taxon>Ecdysozoa</taxon>
        <taxon>Arthropoda</taxon>
        <taxon>Chelicerata</taxon>
        <taxon>Arachnida</taxon>
        <taxon>Araneae</taxon>
        <taxon>Araneomorphae</taxon>
        <taxon>Entelegynae</taxon>
        <taxon>Araneoidea</taxon>
        <taxon>Araneidae</taxon>
        <taxon>Araneus</taxon>
    </lineage>
</organism>
<feature type="region of interest" description="Disordered" evidence="1">
    <location>
        <begin position="1"/>
        <end position="31"/>
    </location>
</feature>
<reference evidence="2 3" key="1">
    <citation type="journal article" date="2019" name="Sci. Rep.">
        <title>Orb-weaving spider Araneus ventricosus genome elucidates the spidroin gene catalogue.</title>
        <authorList>
            <person name="Kono N."/>
            <person name="Nakamura H."/>
            <person name="Ohtoshi R."/>
            <person name="Moran D.A.P."/>
            <person name="Shinohara A."/>
            <person name="Yoshida Y."/>
            <person name="Fujiwara M."/>
            <person name="Mori M."/>
            <person name="Tomita M."/>
            <person name="Arakawa K."/>
        </authorList>
    </citation>
    <scope>NUCLEOTIDE SEQUENCE [LARGE SCALE GENOMIC DNA]</scope>
</reference>
<feature type="non-terminal residue" evidence="2">
    <location>
        <position position="88"/>
    </location>
</feature>
<evidence type="ECO:0000313" key="3">
    <source>
        <dbReference type="Proteomes" id="UP000499080"/>
    </source>
</evidence>
<sequence>MAEINRKEHRNSVARRTDRSSRSVVQSTPSIRRVHRKRTVLDTVVFHDATTEAYIGNVHSRINFNFFFSWSHGFFEGMHSTGIETTRV</sequence>
<evidence type="ECO:0000256" key="1">
    <source>
        <dbReference type="SAM" id="MobiDB-lite"/>
    </source>
</evidence>
<dbReference type="AlphaFoldDB" id="A0A4Y1ZWE9"/>
<gene>
    <name evidence="2" type="ORF">AVEN_119413_1</name>
</gene>
<accession>A0A4Y1ZWE9</accession>